<organism evidence="4 5">
    <name type="scientific">Novosphingobium pentaromativorans US6-1</name>
    <dbReference type="NCBI Taxonomy" id="1088721"/>
    <lineage>
        <taxon>Bacteria</taxon>
        <taxon>Pseudomonadati</taxon>
        <taxon>Pseudomonadota</taxon>
        <taxon>Alphaproteobacteria</taxon>
        <taxon>Sphingomonadales</taxon>
        <taxon>Sphingomonadaceae</taxon>
        <taxon>Novosphingobium</taxon>
    </lineage>
</organism>
<proteinExistence type="inferred from homology"/>
<dbReference type="Pfam" id="PF03061">
    <property type="entry name" value="4HBT"/>
    <property type="match status" value="1"/>
</dbReference>
<dbReference type="InterPro" id="IPR029069">
    <property type="entry name" value="HotDog_dom_sf"/>
</dbReference>
<name>G6EHI4_9SPHN</name>
<dbReference type="NCBIfam" id="TIGR02286">
    <property type="entry name" value="PaaD"/>
    <property type="match status" value="1"/>
</dbReference>
<dbReference type="InterPro" id="IPR003736">
    <property type="entry name" value="PAAI_dom"/>
</dbReference>
<dbReference type="AlphaFoldDB" id="G6EHI4"/>
<dbReference type="eggNOG" id="COG2050">
    <property type="taxonomic scope" value="Bacteria"/>
</dbReference>
<dbReference type="PATRIC" id="fig|1088721.3.peg.3749"/>
<evidence type="ECO:0000259" key="3">
    <source>
        <dbReference type="Pfam" id="PF03061"/>
    </source>
</evidence>
<dbReference type="PANTHER" id="PTHR42856:SF1">
    <property type="entry name" value="ACYL-COENZYME A THIOESTERASE PAAI"/>
    <property type="match status" value="1"/>
</dbReference>
<dbReference type="InterPro" id="IPR006683">
    <property type="entry name" value="Thioestr_dom"/>
</dbReference>
<keyword evidence="5" id="KW-1185">Reference proteome</keyword>
<dbReference type="NCBIfam" id="TIGR00369">
    <property type="entry name" value="unchar_dom_1"/>
    <property type="match status" value="1"/>
</dbReference>
<dbReference type="KEGG" id="npn:JI59_20020"/>
<evidence type="ECO:0000313" key="4">
    <source>
        <dbReference type="EMBL" id="EHJ59473.1"/>
    </source>
</evidence>
<dbReference type="InterPro" id="IPR052723">
    <property type="entry name" value="Acyl-CoA_thioesterase_PaaI"/>
</dbReference>
<dbReference type="RefSeq" id="WP_007014713.1">
    <property type="nucleotide sequence ID" value="NZ_AGFM01000058.1"/>
</dbReference>
<dbReference type="SUPFAM" id="SSF54637">
    <property type="entry name" value="Thioesterase/thiol ester dehydrase-isomerase"/>
    <property type="match status" value="1"/>
</dbReference>
<evidence type="ECO:0000313" key="5">
    <source>
        <dbReference type="Proteomes" id="UP000004030"/>
    </source>
</evidence>
<evidence type="ECO:0000256" key="2">
    <source>
        <dbReference type="ARBA" id="ARBA00022801"/>
    </source>
</evidence>
<comment type="similarity">
    <text evidence="1">Belongs to the thioesterase PaaI family.</text>
</comment>
<dbReference type="GO" id="GO:0016289">
    <property type="term" value="F:acyl-CoA hydrolase activity"/>
    <property type="evidence" value="ECO:0007669"/>
    <property type="project" value="UniProtKB-ARBA"/>
</dbReference>
<keyword evidence="2" id="KW-0378">Hydrolase</keyword>
<evidence type="ECO:0000256" key="1">
    <source>
        <dbReference type="ARBA" id="ARBA00008324"/>
    </source>
</evidence>
<dbReference type="InterPro" id="IPR011973">
    <property type="entry name" value="PaaD"/>
</dbReference>
<reference evidence="4 5" key="1">
    <citation type="journal article" date="2012" name="J. Bacteriol.">
        <title>Genome sequence of benzo(a)pyrene-degrading bacterium Novosphingobium pentaromativorans US6-1.</title>
        <authorList>
            <person name="Luo Y.R."/>
            <person name="Kang S.G."/>
            <person name="Kim S.J."/>
            <person name="Kim M.R."/>
            <person name="Li N."/>
            <person name="Lee J.H."/>
            <person name="Kwon K.K."/>
        </authorList>
    </citation>
    <scope>NUCLEOTIDE SEQUENCE [LARGE SCALE GENOMIC DNA]</scope>
    <source>
        <strain evidence="4 5">US6-1</strain>
    </source>
</reference>
<dbReference type="EMBL" id="AGFM01000058">
    <property type="protein sequence ID" value="EHJ59473.1"/>
    <property type="molecule type" value="Genomic_DNA"/>
</dbReference>
<dbReference type="PANTHER" id="PTHR42856">
    <property type="entry name" value="ACYL-COENZYME A THIOESTERASE PAAI"/>
    <property type="match status" value="1"/>
</dbReference>
<comment type="caution">
    <text evidence="4">The sequence shown here is derived from an EMBL/GenBank/DDBJ whole genome shotgun (WGS) entry which is preliminary data.</text>
</comment>
<dbReference type="Proteomes" id="UP000004030">
    <property type="component" value="Unassembled WGS sequence"/>
</dbReference>
<dbReference type="FunFam" id="3.10.129.10:FF:000022">
    <property type="entry name" value="Phenylacetic acid degradation protein"/>
    <property type="match status" value="1"/>
</dbReference>
<accession>G6EHI4</accession>
<sequence length="141" mass="14599">MTEPTPAEIAAELFAREGTGKAWDLTIEEVEEGFARVSMPIRTDMTNGHRTIHGGMIFALADTAFAYACNSRNVATVAQGASIVFLAPASEGETLVAEARELALSGRSGAYSVSVATGDGRAVAQFQGHSRAIGGAVIAKA</sequence>
<dbReference type="CDD" id="cd03443">
    <property type="entry name" value="PaaI_thioesterase"/>
    <property type="match status" value="1"/>
</dbReference>
<protein>
    <submittedName>
        <fullName evidence="4">Phenylacetic acid degradation protein PaaD</fullName>
    </submittedName>
</protein>
<gene>
    <name evidence="4" type="ORF">NSU_3805</name>
</gene>
<feature type="domain" description="Thioesterase" evidence="3">
    <location>
        <begin position="51"/>
        <end position="123"/>
    </location>
</feature>
<dbReference type="OrthoDB" id="32575at2"/>
<dbReference type="Gene3D" id="3.10.129.10">
    <property type="entry name" value="Hotdog Thioesterase"/>
    <property type="match status" value="1"/>
</dbReference>